<sequence length="385" mass="41684">MRHPRAPDGVGVRLAPGSMLRCAARFGRDGRARRRQEAKMADRPGPEALSRRMLLTAGGAGIAVGAGLVVRNQIRHPHKNKKVTPDGRPRHLTLAAANPGRDPVLLAARDQGLFDRYKLEIAYAGPVRSGRDALNQIQSGEADAAVAAALSWLPRLQGGLPARLVCGLQAGSSRLLVARHSPFHRIEDLHRHVIGITNLDSPDRLFFSIMMRRKGMDPNRDVEWRQLPADGLGLALAEGHVQAVVGHDPAIWMLRDGLHLDELASSMSGSYSVRVSRVLGLRSAVLQADPVAAVALTMAMQDAARWVGAHPQQTAALLAAESPAITEEQFDRMLRSEGRAVHPVGNDLRDQVAEYMDELKLIGLTPESLDSTAFARDVTADTLKA</sequence>
<dbReference type="PANTHER" id="PTHR30024">
    <property type="entry name" value="ALIPHATIC SULFONATES-BINDING PROTEIN-RELATED"/>
    <property type="match status" value="1"/>
</dbReference>
<accession>A0A5R9J7E9</accession>
<dbReference type="Gene3D" id="3.40.190.10">
    <property type="entry name" value="Periplasmic binding protein-like II"/>
    <property type="match status" value="2"/>
</dbReference>
<feature type="compositionally biased region" description="Basic and acidic residues" evidence="1">
    <location>
        <begin position="28"/>
        <end position="45"/>
    </location>
</feature>
<gene>
    <name evidence="2" type="ORF">FE263_17455</name>
</gene>
<dbReference type="AlphaFoldDB" id="A0A5R9J7E9"/>
<reference evidence="2 3" key="1">
    <citation type="submission" date="2019-05" db="EMBL/GenBank/DDBJ databases">
        <authorList>
            <person name="Pankratov T."/>
            <person name="Grouzdev D."/>
        </authorList>
    </citation>
    <scope>NUCLEOTIDE SEQUENCE [LARGE SCALE GENOMIC DNA]</scope>
    <source>
        <strain evidence="2 3">KEBCLARHB70R</strain>
    </source>
</reference>
<dbReference type="SUPFAM" id="SSF53850">
    <property type="entry name" value="Periplasmic binding protein-like II"/>
    <property type="match status" value="1"/>
</dbReference>
<dbReference type="OrthoDB" id="9771642at2"/>
<protein>
    <submittedName>
        <fullName evidence="2">ABC transporter substrate-binding protein</fullName>
    </submittedName>
</protein>
<dbReference type="EMBL" id="VCDI01000007">
    <property type="protein sequence ID" value="TLU71286.1"/>
    <property type="molecule type" value="Genomic_DNA"/>
</dbReference>
<dbReference type="Pfam" id="PF13379">
    <property type="entry name" value="NMT1_2"/>
    <property type="match status" value="1"/>
</dbReference>
<dbReference type="Proteomes" id="UP000305654">
    <property type="component" value="Unassembled WGS sequence"/>
</dbReference>
<evidence type="ECO:0000256" key="1">
    <source>
        <dbReference type="SAM" id="MobiDB-lite"/>
    </source>
</evidence>
<organism evidence="2 3">
    <name type="scientific">Lichenicoccus roseus</name>
    <dbReference type="NCBI Taxonomy" id="2683649"/>
    <lineage>
        <taxon>Bacteria</taxon>
        <taxon>Pseudomonadati</taxon>
        <taxon>Pseudomonadota</taxon>
        <taxon>Alphaproteobacteria</taxon>
        <taxon>Acetobacterales</taxon>
        <taxon>Acetobacteraceae</taxon>
        <taxon>Lichenicoccus</taxon>
    </lineage>
</organism>
<evidence type="ECO:0000313" key="2">
    <source>
        <dbReference type="EMBL" id="TLU71286.1"/>
    </source>
</evidence>
<name>A0A5R9J7E9_9PROT</name>
<keyword evidence="3" id="KW-1185">Reference proteome</keyword>
<proteinExistence type="predicted"/>
<evidence type="ECO:0000313" key="3">
    <source>
        <dbReference type="Proteomes" id="UP000305654"/>
    </source>
</evidence>
<comment type="caution">
    <text evidence="2">The sequence shown here is derived from an EMBL/GenBank/DDBJ whole genome shotgun (WGS) entry which is preliminary data.</text>
</comment>
<dbReference type="PANTHER" id="PTHR30024:SF21">
    <property type="entry name" value="ABC TRANSPORTER SUBSTRATE-BINDING PROTEIN"/>
    <property type="match status" value="1"/>
</dbReference>
<feature type="region of interest" description="Disordered" evidence="1">
    <location>
        <begin position="28"/>
        <end position="47"/>
    </location>
</feature>